<organism evidence="2 3">
    <name type="scientific">Fuerstiella marisgermanici</name>
    <dbReference type="NCBI Taxonomy" id="1891926"/>
    <lineage>
        <taxon>Bacteria</taxon>
        <taxon>Pseudomonadati</taxon>
        <taxon>Planctomycetota</taxon>
        <taxon>Planctomycetia</taxon>
        <taxon>Planctomycetales</taxon>
        <taxon>Planctomycetaceae</taxon>
        <taxon>Fuerstiella</taxon>
    </lineage>
</organism>
<feature type="transmembrane region" description="Helical" evidence="1">
    <location>
        <begin position="33"/>
        <end position="58"/>
    </location>
</feature>
<name>A0A1P8WHF0_9PLAN</name>
<evidence type="ECO:0000313" key="3">
    <source>
        <dbReference type="Proteomes" id="UP000187735"/>
    </source>
</evidence>
<feature type="transmembrane region" description="Helical" evidence="1">
    <location>
        <begin position="411"/>
        <end position="429"/>
    </location>
</feature>
<keyword evidence="1" id="KW-1133">Transmembrane helix</keyword>
<dbReference type="InterPro" id="IPR029063">
    <property type="entry name" value="SAM-dependent_MTases_sf"/>
</dbReference>
<keyword evidence="1" id="KW-0812">Transmembrane</keyword>
<feature type="transmembrane region" description="Helical" evidence="1">
    <location>
        <begin position="211"/>
        <end position="229"/>
    </location>
</feature>
<feature type="transmembrane region" description="Helical" evidence="1">
    <location>
        <begin position="302"/>
        <end position="322"/>
    </location>
</feature>
<dbReference type="Pfam" id="PF01564">
    <property type="entry name" value="Spermine_synth"/>
    <property type="match status" value="1"/>
</dbReference>
<dbReference type="Gene3D" id="3.40.50.150">
    <property type="entry name" value="Vaccinia Virus protein VP39"/>
    <property type="match status" value="1"/>
</dbReference>
<dbReference type="SUPFAM" id="SSF53335">
    <property type="entry name" value="S-adenosyl-L-methionine-dependent methyltransferases"/>
    <property type="match status" value="1"/>
</dbReference>
<feature type="transmembrane region" description="Helical" evidence="1">
    <location>
        <begin position="359"/>
        <end position="377"/>
    </location>
</feature>
<feature type="transmembrane region" description="Helical" evidence="1">
    <location>
        <begin position="70"/>
        <end position="90"/>
    </location>
</feature>
<keyword evidence="3" id="KW-1185">Reference proteome</keyword>
<evidence type="ECO:0000256" key="1">
    <source>
        <dbReference type="SAM" id="Phobius"/>
    </source>
</evidence>
<proteinExistence type="predicted"/>
<feature type="transmembrane region" description="Helical" evidence="1">
    <location>
        <begin position="329"/>
        <end position="353"/>
    </location>
</feature>
<feature type="transmembrane region" description="Helical" evidence="1">
    <location>
        <begin position="142"/>
        <end position="160"/>
    </location>
</feature>
<reference evidence="2 3" key="1">
    <citation type="journal article" date="2016" name="Front. Microbiol.">
        <title>Fuerstia marisgermanicae gen. nov., sp. nov., an Unusual Member of the Phylum Planctomycetes from the German Wadden Sea.</title>
        <authorList>
            <person name="Kohn T."/>
            <person name="Heuer A."/>
            <person name="Jogler M."/>
            <person name="Vollmers J."/>
            <person name="Boedeker C."/>
            <person name="Bunk B."/>
            <person name="Rast P."/>
            <person name="Borchert D."/>
            <person name="Glockner I."/>
            <person name="Freese H.M."/>
            <person name="Klenk H.P."/>
            <person name="Overmann J."/>
            <person name="Kaster A.K."/>
            <person name="Rohde M."/>
            <person name="Wiegand S."/>
            <person name="Jogler C."/>
        </authorList>
    </citation>
    <scope>NUCLEOTIDE SEQUENCE [LARGE SCALE GENOMIC DNA]</scope>
    <source>
        <strain evidence="2 3">NH11</strain>
    </source>
</reference>
<feature type="transmembrane region" description="Helical" evidence="1">
    <location>
        <begin position="235"/>
        <end position="257"/>
    </location>
</feature>
<feature type="transmembrane region" description="Helical" evidence="1">
    <location>
        <begin position="269"/>
        <end position="290"/>
    </location>
</feature>
<dbReference type="EMBL" id="CP017641">
    <property type="protein sequence ID" value="APZ93489.1"/>
    <property type="molecule type" value="Genomic_DNA"/>
</dbReference>
<accession>A0A1P8WHF0</accession>
<protein>
    <submittedName>
        <fullName evidence="2">Spermidine synthase</fullName>
    </submittedName>
</protein>
<dbReference type="STRING" id="1891926.Fuma_03107"/>
<dbReference type="AlphaFoldDB" id="A0A1P8WHF0"/>
<dbReference type="KEGG" id="fmr:Fuma_03107"/>
<gene>
    <name evidence="2" type="ORF">Fuma_03107</name>
</gene>
<evidence type="ECO:0000313" key="2">
    <source>
        <dbReference type="EMBL" id="APZ93489.1"/>
    </source>
</evidence>
<sequence length="1070" mass="116614">MTSVVQNCDQKPTTVFLSSVAASAACVQMVTTWSLVCGVAQASNVMLALSAAVGCWLAGKCRSAVVRYSAISSVSTVVLGMVLMLAAWSAPTVFDQLLVLGTSVAGNSMWLAFAFPAAVVMLVTAAIGMWNARQDDAQQSTAMWRLAGFAIGCLPGLIQIFTTIPMFVPVLVAIFAAIVAQIVERRSVQSDVHQAEIPLTSPQPKTSGTTTWMHVASIIGSGVLLHMVARTVGLLFPLSHALFCVAGFLTLAALSAFRLRPVQKLVAHAWYAPCMLVLAATGPVLADRLIDFNLHLNATTSSPWLMLLLRALQLTAFTLLATAPWHRRLVSYAGVTAMSLLPALLFGLAVGMLMNGISLSWELVAGIGLASAPLLFARQPSDAADTAASTAVDQRTTPNVIAASPVWWHRFAAIVPCVIAVAMSVIGPFNAADSALLLFNARSAQGYRLGLDRGMILQSHSTRLLQQRHTNAGHVTIWRTSGEQLQMRRNGFPASQATGNALITPQPVTETLTAVIPLVLHKNPGSIMLLGDDFGVGLRACCNFPVHTILAVRKDSASTAAAEEFVWSSLEQSPLEDDRVTVSHQPVVTAVRQSTDRTWDAIVADSPAVTSLSGQEQFTGSFYRHVKSHLADNGVFCQRIIQHDLGSEPLLRITSTVTDVFGRAVLIRMAPGEIAIVATRTPPGSEPAEILNDGILQRLARSHVGRELARSGWDWSQVAALPTIDTAGPVALFDNAKKLPSATAANAHFAFAMPIEAGRWADKASELGQTFGASSQRLADAMPGRKNYDEFARRYSAVVQQLEILTSFPDEPWLYRKSLRTELQRSPRPPLEEVRDGKITRKAHPLDEFRKNYFVSLGKVLQQCATGHVDSLLLRQLAEFTNQYEPLLSNFAHHELVRVHELTAHPAPALELRHRLHTVYFTEGGDLSVRQLANAMEQILDDPELLPNDQQRFDHVNSMLQELVRRWEGRRGYEPPSARRTQRDVDACIHVANRALNQMEEWSTAANLTSDDLRRRRRFINDALISPLRKYGETVLAHRIKSESPLTDVALDDGSNDMPLLLNSDSVNTN</sequence>
<dbReference type="OrthoDB" id="207189at2"/>
<dbReference type="RefSeq" id="WP_077024944.1">
    <property type="nucleotide sequence ID" value="NZ_CP017641.1"/>
</dbReference>
<feature type="transmembrane region" description="Helical" evidence="1">
    <location>
        <begin position="110"/>
        <end position="130"/>
    </location>
</feature>
<feature type="transmembrane region" description="Helical" evidence="1">
    <location>
        <begin position="166"/>
        <end position="183"/>
    </location>
</feature>
<dbReference type="Proteomes" id="UP000187735">
    <property type="component" value="Chromosome"/>
</dbReference>
<keyword evidence="1" id="KW-0472">Membrane</keyword>